<evidence type="ECO:0000313" key="8">
    <source>
        <dbReference type="EMBL" id="GBL46300.1"/>
    </source>
</evidence>
<evidence type="ECO:0000259" key="7">
    <source>
        <dbReference type="Pfam" id="PF21981"/>
    </source>
</evidence>
<dbReference type="HAMAP" id="MF_01114">
    <property type="entry name" value="RecX"/>
    <property type="match status" value="1"/>
</dbReference>
<gene>
    <name evidence="5" type="primary">recX</name>
    <name evidence="8" type="ORF">SFMTTN_2113</name>
</gene>
<comment type="caution">
    <text evidence="8">The sequence shown here is derived from an EMBL/GenBank/DDBJ whole genome shotgun (WGS) entry which is preliminary data.</text>
</comment>
<proteinExistence type="inferred from homology"/>
<dbReference type="Proteomes" id="UP000286806">
    <property type="component" value="Unassembled WGS sequence"/>
</dbReference>
<evidence type="ECO:0000313" key="9">
    <source>
        <dbReference type="Proteomes" id="UP000286806"/>
    </source>
</evidence>
<dbReference type="InterPro" id="IPR053924">
    <property type="entry name" value="RecX_HTH_2nd"/>
</dbReference>
<organism evidence="8 9">
    <name type="scientific">Sulfuriferula multivorans</name>
    <dbReference type="NCBI Taxonomy" id="1559896"/>
    <lineage>
        <taxon>Bacteria</taxon>
        <taxon>Pseudomonadati</taxon>
        <taxon>Pseudomonadota</taxon>
        <taxon>Betaproteobacteria</taxon>
        <taxon>Nitrosomonadales</taxon>
        <taxon>Sulfuricellaceae</taxon>
        <taxon>Sulfuriferula</taxon>
    </lineage>
</organism>
<name>A0A401JF95_9PROT</name>
<dbReference type="GO" id="GO:0005737">
    <property type="term" value="C:cytoplasm"/>
    <property type="evidence" value="ECO:0007669"/>
    <property type="project" value="UniProtKB-SubCell"/>
</dbReference>
<comment type="subcellular location">
    <subcellularLocation>
        <location evidence="1 5">Cytoplasm</location>
    </subcellularLocation>
</comment>
<protein>
    <recommendedName>
        <fullName evidence="3 5">Regulatory protein RecX</fullName>
    </recommendedName>
</protein>
<evidence type="ECO:0000256" key="3">
    <source>
        <dbReference type="ARBA" id="ARBA00018111"/>
    </source>
</evidence>
<dbReference type="Gene3D" id="1.10.10.10">
    <property type="entry name" value="Winged helix-like DNA-binding domain superfamily/Winged helix DNA-binding domain"/>
    <property type="match status" value="3"/>
</dbReference>
<dbReference type="NCBIfam" id="NF001055">
    <property type="entry name" value="PRK00117.2-5"/>
    <property type="match status" value="1"/>
</dbReference>
<keyword evidence="9" id="KW-1185">Reference proteome</keyword>
<dbReference type="AlphaFoldDB" id="A0A401JF95"/>
<dbReference type="GO" id="GO:0006282">
    <property type="term" value="P:regulation of DNA repair"/>
    <property type="evidence" value="ECO:0007669"/>
    <property type="project" value="UniProtKB-UniRule"/>
</dbReference>
<keyword evidence="4 5" id="KW-0963">Cytoplasm</keyword>
<evidence type="ECO:0000256" key="2">
    <source>
        <dbReference type="ARBA" id="ARBA00009695"/>
    </source>
</evidence>
<feature type="domain" description="RecX second three-helical" evidence="6">
    <location>
        <begin position="55"/>
        <end position="94"/>
    </location>
</feature>
<dbReference type="InterPro" id="IPR003783">
    <property type="entry name" value="Regulatory_RecX"/>
</dbReference>
<dbReference type="RefSeq" id="WP_124705081.1">
    <property type="nucleotide sequence ID" value="NZ_BGOW01000017.1"/>
</dbReference>
<evidence type="ECO:0000256" key="1">
    <source>
        <dbReference type="ARBA" id="ARBA00004496"/>
    </source>
</evidence>
<dbReference type="Pfam" id="PF21981">
    <property type="entry name" value="RecX_HTH3"/>
    <property type="match status" value="1"/>
</dbReference>
<evidence type="ECO:0000256" key="5">
    <source>
        <dbReference type="HAMAP-Rule" id="MF_01114"/>
    </source>
</evidence>
<dbReference type="PANTHER" id="PTHR33602:SF1">
    <property type="entry name" value="REGULATORY PROTEIN RECX FAMILY PROTEIN"/>
    <property type="match status" value="1"/>
</dbReference>
<dbReference type="OrthoDB" id="5295441at2"/>
<evidence type="ECO:0000259" key="6">
    <source>
        <dbReference type="Pfam" id="PF02631"/>
    </source>
</evidence>
<comment type="function">
    <text evidence="5">Modulates RecA activity.</text>
</comment>
<dbReference type="Pfam" id="PF02631">
    <property type="entry name" value="RecX_HTH2"/>
    <property type="match status" value="1"/>
</dbReference>
<dbReference type="EMBL" id="BGOW01000017">
    <property type="protein sequence ID" value="GBL46300.1"/>
    <property type="molecule type" value="Genomic_DNA"/>
</dbReference>
<evidence type="ECO:0000256" key="4">
    <source>
        <dbReference type="ARBA" id="ARBA00022490"/>
    </source>
</evidence>
<dbReference type="InterPro" id="IPR036388">
    <property type="entry name" value="WH-like_DNA-bd_sf"/>
</dbReference>
<feature type="domain" description="RecX third three-helical" evidence="7">
    <location>
        <begin position="99"/>
        <end position="144"/>
    </location>
</feature>
<dbReference type="PANTHER" id="PTHR33602">
    <property type="entry name" value="REGULATORY PROTEIN RECX FAMILY PROTEIN"/>
    <property type="match status" value="1"/>
</dbReference>
<comment type="similarity">
    <text evidence="2 5">Belongs to the RecX family.</text>
</comment>
<dbReference type="InterPro" id="IPR053925">
    <property type="entry name" value="RecX_HTH_3rd"/>
</dbReference>
<reference evidence="8 9" key="1">
    <citation type="journal article" date="2019" name="Front. Microbiol.">
        <title>Genomes of Neutrophilic Sulfur-Oxidizing Chemolithoautotrophs Representing 9 Proteobacterial Species From 8 Genera.</title>
        <authorList>
            <person name="Watanabe T."/>
            <person name="Kojima H."/>
            <person name="Umezawa K."/>
            <person name="Hori C."/>
            <person name="Takasuka T.E."/>
            <person name="Kato Y."/>
            <person name="Fukui M."/>
        </authorList>
    </citation>
    <scope>NUCLEOTIDE SEQUENCE [LARGE SCALE GENOMIC DNA]</scope>
    <source>
        <strain evidence="8 9">TTN</strain>
    </source>
</reference>
<sequence length="148" mass="17129">MPKPPEKSLRARALDALSRREHSRMELMRKLAPHTDNPDDLATLLDDLQTRGWLSDARFAEQVVNARQSRYGSRKLAFELREKGVDEDLINAALVNLHDTELERARAVWERKFGQPPASAQEKAKQVRFLQSRGFRWDVIRKILGNIE</sequence>
<accession>A0A401JF95</accession>